<feature type="region of interest" description="Disordered" evidence="1">
    <location>
        <begin position="681"/>
        <end position="708"/>
    </location>
</feature>
<sequence length="708" mass="80863">MLMAKASSALKMLPETEQKLFLQCARNGNTSQSVAKCLVQLFEARDRAIRRKNDPNYVQHKDDTSQNTEQGIVPTTIQFLKQMFIDPLSSMKKAISTNFEAPKETKTEKHRKRNLKKLELSFRQFQRKMVRRKRREIVKRKTYYAKLAKHQKKTLSNLEKIDRIRNFQEKYVRYTENISKYNEMRKSITETYQLKTAKIGRQNRTKKHINDGRKLPDTKPTKTKQPKNVSRFFSPRIFSFVSTPKKILNSQNANDTISFMSPELLRLYEDEDDDKKFVDKINGTFNSINLNNQTVQELLSSVPNLLRLLTPDKTKRRKFLENILISLNVGQVLDQILEPITLITDTLDKGLFNTSKILRESMEVLVQLKDSMTRDQHKYYLDNGYTFLSEKQMEILRTGKVPHGIRRDVLSTLGGSKFKVTAEQMEDEIERYIYKRAASSMGDENVPFKTETTIDGSDNVPKFRQKRNNLPIEGPVVGILSPFAFVPQVGSWQLFTLYVLSPQAFIPSYLNPAAFYMQLLTPWAFLASLFSPQFITCMCISPTAFEANLLSAQAIFLEILSPATFQANLLTPYMLDLLILSPQALVADLLSPQLIQPKILSPQSFSAGLLSPPIGSPSYFSDESYSFMVLSPEVYSPNVASKLSNSIFILSPEIGGGHDESEFETEGENVFIWPKTDEPEEEAYLGENSAHPDTSAHIHPNILHPDGS</sequence>
<dbReference type="PANTHER" id="PTHR21523">
    <property type="match status" value="1"/>
</dbReference>
<dbReference type="AlphaFoldDB" id="A0ABD2IM44"/>
<protein>
    <submittedName>
        <fullName evidence="2">Uncharacterized protein</fullName>
    </submittedName>
</protein>
<evidence type="ECO:0000313" key="3">
    <source>
        <dbReference type="Proteomes" id="UP001620645"/>
    </source>
</evidence>
<dbReference type="PANTHER" id="PTHR21523:SF46">
    <property type="entry name" value="MLT-TEN (MLT-10) RELATED"/>
    <property type="match status" value="1"/>
</dbReference>
<gene>
    <name evidence="2" type="ORF">niasHS_013712</name>
</gene>
<dbReference type="Proteomes" id="UP001620645">
    <property type="component" value="Unassembled WGS sequence"/>
</dbReference>
<feature type="compositionally biased region" description="Basic and acidic residues" evidence="1">
    <location>
        <begin position="208"/>
        <end position="220"/>
    </location>
</feature>
<evidence type="ECO:0000256" key="1">
    <source>
        <dbReference type="SAM" id="MobiDB-lite"/>
    </source>
</evidence>
<organism evidence="2 3">
    <name type="scientific">Heterodera schachtii</name>
    <name type="common">Sugarbeet cyst nematode worm</name>
    <name type="synonym">Tylenchus schachtii</name>
    <dbReference type="NCBI Taxonomy" id="97005"/>
    <lineage>
        <taxon>Eukaryota</taxon>
        <taxon>Metazoa</taxon>
        <taxon>Ecdysozoa</taxon>
        <taxon>Nematoda</taxon>
        <taxon>Chromadorea</taxon>
        <taxon>Rhabditida</taxon>
        <taxon>Tylenchina</taxon>
        <taxon>Tylenchomorpha</taxon>
        <taxon>Tylenchoidea</taxon>
        <taxon>Heteroderidae</taxon>
        <taxon>Heteroderinae</taxon>
        <taxon>Heterodera</taxon>
    </lineage>
</organism>
<comment type="caution">
    <text evidence="2">The sequence shown here is derived from an EMBL/GenBank/DDBJ whole genome shotgun (WGS) entry which is preliminary data.</text>
</comment>
<reference evidence="2 3" key="1">
    <citation type="submission" date="2024-10" db="EMBL/GenBank/DDBJ databases">
        <authorList>
            <person name="Kim D."/>
        </authorList>
    </citation>
    <scope>NUCLEOTIDE SEQUENCE [LARGE SCALE GENOMIC DNA]</scope>
    <source>
        <strain evidence="2">Taebaek</strain>
    </source>
</reference>
<dbReference type="EMBL" id="JBICCN010000293">
    <property type="protein sequence ID" value="KAL3080518.1"/>
    <property type="molecule type" value="Genomic_DNA"/>
</dbReference>
<accession>A0ABD2IM44</accession>
<proteinExistence type="predicted"/>
<keyword evidence="3" id="KW-1185">Reference proteome</keyword>
<evidence type="ECO:0000313" key="2">
    <source>
        <dbReference type="EMBL" id="KAL3080518.1"/>
    </source>
</evidence>
<name>A0ABD2IM44_HETSC</name>
<feature type="region of interest" description="Disordered" evidence="1">
    <location>
        <begin position="208"/>
        <end position="227"/>
    </location>
</feature>